<dbReference type="InterPro" id="IPR018247">
    <property type="entry name" value="EF_Hand_1_Ca_BS"/>
</dbReference>
<dbReference type="OrthoDB" id="26525at2759"/>
<dbReference type="OMA" id="XAMRSSS"/>
<dbReference type="EMBL" id="CM035423">
    <property type="protein sequence ID" value="KAH7366384.1"/>
    <property type="molecule type" value="Genomic_DNA"/>
</dbReference>
<protein>
    <recommendedName>
        <fullName evidence="4">EF-hand domain-containing protein</fullName>
    </recommendedName>
</protein>
<dbReference type="PROSITE" id="PS00018">
    <property type="entry name" value="EF_HAND_1"/>
    <property type="match status" value="3"/>
</dbReference>
<dbReference type="InterPro" id="IPR011992">
    <property type="entry name" value="EF-hand-dom_pair"/>
</dbReference>
<dbReference type="FunFam" id="1.10.238.10:FF:000089">
    <property type="entry name" value="calmodulin-like protein 3"/>
    <property type="match status" value="1"/>
</dbReference>
<dbReference type="InterPro" id="IPR002048">
    <property type="entry name" value="EF_hand_dom"/>
</dbReference>
<dbReference type="Gene3D" id="1.10.238.10">
    <property type="entry name" value="EF-hand"/>
    <property type="match status" value="2"/>
</dbReference>
<dbReference type="GO" id="GO:0005509">
    <property type="term" value="F:calcium ion binding"/>
    <property type="evidence" value="ECO:0007669"/>
    <property type="project" value="InterPro"/>
</dbReference>
<dbReference type="CDD" id="cd00051">
    <property type="entry name" value="EFh"/>
    <property type="match status" value="2"/>
</dbReference>
<evidence type="ECO:0000256" key="3">
    <source>
        <dbReference type="ARBA" id="ARBA00022837"/>
    </source>
</evidence>
<gene>
    <name evidence="5" type="ORF">KP509_18G076000</name>
</gene>
<feature type="domain" description="EF-hand" evidence="4">
    <location>
        <begin position="96"/>
        <end position="130"/>
    </location>
</feature>
<organism evidence="5 6">
    <name type="scientific">Ceratopteris richardii</name>
    <name type="common">Triangle waterfern</name>
    <dbReference type="NCBI Taxonomy" id="49495"/>
    <lineage>
        <taxon>Eukaryota</taxon>
        <taxon>Viridiplantae</taxon>
        <taxon>Streptophyta</taxon>
        <taxon>Embryophyta</taxon>
        <taxon>Tracheophyta</taxon>
        <taxon>Polypodiopsida</taxon>
        <taxon>Polypodiidae</taxon>
        <taxon>Polypodiales</taxon>
        <taxon>Pteridineae</taxon>
        <taxon>Pteridaceae</taxon>
        <taxon>Parkerioideae</taxon>
        <taxon>Ceratopteris</taxon>
    </lineage>
</organism>
<dbReference type="PANTHER" id="PTHR10891">
    <property type="entry name" value="EF-HAND CALCIUM-BINDING DOMAIN CONTAINING PROTEIN"/>
    <property type="match status" value="1"/>
</dbReference>
<evidence type="ECO:0000256" key="1">
    <source>
        <dbReference type="ARBA" id="ARBA00022723"/>
    </source>
</evidence>
<feature type="domain" description="EF-hand" evidence="4">
    <location>
        <begin position="131"/>
        <end position="166"/>
    </location>
</feature>
<evidence type="ECO:0000259" key="4">
    <source>
        <dbReference type="PROSITE" id="PS50222"/>
    </source>
</evidence>
<keyword evidence="3" id="KW-0106">Calcium</keyword>
<evidence type="ECO:0000313" key="6">
    <source>
        <dbReference type="Proteomes" id="UP000825935"/>
    </source>
</evidence>
<dbReference type="SUPFAM" id="SSF47473">
    <property type="entry name" value="EF-hand"/>
    <property type="match status" value="1"/>
</dbReference>
<dbReference type="SMART" id="SM00054">
    <property type="entry name" value="EFh"/>
    <property type="match status" value="4"/>
</dbReference>
<feature type="domain" description="EF-hand" evidence="4">
    <location>
        <begin position="64"/>
        <end position="95"/>
    </location>
</feature>
<keyword evidence="6" id="KW-1185">Reference proteome</keyword>
<keyword evidence="1" id="KW-0479">Metal-binding</keyword>
<keyword evidence="2" id="KW-0677">Repeat</keyword>
<accession>A0A8T2SRR1</accession>
<name>A0A8T2SRR1_CERRI</name>
<dbReference type="FunFam" id="1.10.238.10:FF:000001">
    <property type="entry name" value="Calmodulin 1"/>
    <property type="match status" value="1"/>
</dbReference>
<dbReference type="PROSITE" id="PS50222">
    <property type="entry name" value="EF_HAND_2"/>
    <property type="match status" value="4"/>
</dbReference>
<dbReference type="Proteomes" id="UP000825935">
    <property type="component" value="Chromosome 18"/>
</dbReference>
<dbReference type="InterPro" id="IPR039647">
    <property type="entry name" value="EF_hand_pair_protein_CML-like"/>
</dbReference>
<dbReference type="AlphaFoldDB" id="A0A8T2SRR1"/>
<reference evidence="5" key="1">
    <citation type="submission" date="2021-08" db="EMBL/GenBank/DDBJ databases">
        <title>WGS assembly of Ceratopteris richardii.</title>
        <authorList>
            <person name="Marchant D.B."/>
            <person name="Chen G."/>
            <person name="Jenkins J."/>
            <person name="Shu S."/>
            <person name="Leebens-Mack J."/>
            <person name="Grimwood J."/>
            <person name="Schmutz J."/>
            <person name="Soltis P."/>
            <person name="Soltis D."/>
            <person name="Chen Z.-H."/>
        </authorList>
    </citation>
    <scope>NUCLEOTIDE SEQUENCE</scope>
    <source>
        <strain evidence="5">Whitten #5841</strain>
        <tissue evidence="5">Leaf</tissue>
    </source>
</reference>
<comment type="caution">
    <text evidence="5">The sequence shown here is derived from an EMBL/GenBank/DDBJ whole genome shotgun (WGS) entry which is preliminary data.</text>
</comment>
<evidence type="ECO:0000256" key="2">
    <source>
        <dbReference type="ARBA" id="ARBA00022737"/>
    </source>
</evidence>
<sequence length="197" mass="21937">MLFMPSNKGNNSSPLTNMSFYSKRSLENGSSESKNSCTPEIVVAHEGTKQTNPLKASLTRADCELEEAFRRFDANGDGKISPLELGSVLRSLGDELTDEDLILMVKEVDKDGDGFVDLQEFISIYTDHDSAGQEDLREAFRVFDTNSDGKISVEDLYRVLTCLGDTYSMEECERMIQSNDSDGDGFVDFEEFSAMMV</sequence>
<feature type="domain" description="EF-hand" evidence="4">
    <location>
        <begin position="167"/>
        <end position="197"/>
    </location>
</feature>
<dbReference type="Pfam" id="PF13499">
    <property type="entry name" value="EF-hand_7"/>
    <property type="match status" value="2"/>
</dbReference>
<evidence type="ECO:0000313" key="5">
    <source>
        <dbReference type="EMBL" id="KAH7366384.1"/>
    </source>
</evidence>
<proteinExistence type="predicted"/>